<dbReference type="AlphaFoldDB" id="A0A9D4D7I8"/>
<accession>A0A9D4D7I8</accession>
<keyword evidence="3" id="KW-1185">Reference proteome</keyword>
<feature type="region of interest" description="Disordered" evidence="1">
    <location>
        <begin position="142"/>
        <end position="161"/>
    </location>
</feature>
<evidence type="ECO:0000256" key="1">
    <source>
        <dbReference type="SAM" id="MobiDB-lite"/>
    </source>
</evidence>
<evidence type="ECO:0000313" key="3">
    <source>
        <dbReference type="Proteomes" id="UP000828390"/>
    </source>
</evidence>
<reference evidence="2" key="1">
    <citation type="journal article" date="2019" name="bioRxiv">
        <title>The Genome of the Zebra Mussel, Dreissena polymorpha: A Resource for Invasive Species Research.</title>
        <authorList>
            <person name="McCartney M.A."/>
            <person name="Auch B."/>
            <person name="Kono T."/>
            <person name="Mallez S."/>
            <person name="Zhang Y."/>
            <person name="Obille A."/>
            <person name="Becker A."/>
            <person name="Abrahante J.E."/>
            <person name="Garbe J."/>
            <person name="Badalamenti J.P."/>
            <person name="Herman A."/>
            <person name="Mangelson H."/>
            <person name="Liachko I."/>
            <person name="Sullivan S."/>
            <person name="Sone E.D."/>
            <person name="Koren S."/>
            <person name="Silverstein K.A.T."/>
            <person name="Beckman K.B."/>
            <person name="Gohl D.M."/>
        </authorList>
    </citation>
    <scope>NUCLEOTIDE SEQUENCE</scope>
    <source>
        <strain evidence="2">Duluth1</strain>
        <tissue evidence="2">Whole animal</tissue>
    </source>
</reference>
<comment type="caution">
    <text evidence="2">The sequence shown here is derived from an EMBL/GenBank/DDBJ whole genome shotgun (WGS) entry which is preliminary data.</text>
</comment>
<gene>
    <name evidence="2" type="ORF">DPMN_047149</name>
</gene>
<sequence>MFARCLHIEGVKSFPINIGRFVITTGRNNAYMGAIYTTDDYRENPQREKNIHNAASFSALQGKLKHSVFQCEQAVSHVRHHPGNSSNVCLRRRDNNDLEKCPRSQKTQCQKDLMTYGQSLFPSWRSPKRRLQQSYESVNIVGRKTCTSGAPHRPSSPSPVD</sequence>
<evidence type="ECO:0000313" key="2">
    <source>
        <dbReference type="EMBL" id="KAH3740443.1"/>
    </source>
</evidence>
<dbReference type="EMBL" id="JAIWYP010000011">
    <property type="protein sequence ID" value="KAH3740443.1"/>
    <property type="molecule type" value="Genomic_DNA"/>
</dbReference>
<reference evidence="2" key="2">
    <citation type="submission" date="2020-11" db="EMBL/GenBank/DDBJ databases">
        <authorList>
            <person name="McCartney M.A."/>
            <person name="Auch B."/>
            <person name="Kono T."/>
            <person name="Mallez S."/>
            <person name="Becker A."/>
            <person name="Gohl D.M."/>
            <person name="Silverstein K.A.T."/>
            <person name="Koren S."/>
            <person name="Bechman K.B."/>
            <person name="Herman A."/>
            <person name="Abrahante J.E."/>
            <person name="Garbe J."/>
        </authorList>
    </citation>
    <scope>NUCLEOTIDE SEQUENCE</scope>
    <source>
        <strain evidence="2">Duluth1</strain>
        <tissue evidence="2">Whole animal</tissue>
    </source>
</reference>
<proteinExistence type="predicted"/>
<organism evidence="2 3">
    <name type="scientific">Dreissena polymorpha</name>
    <name type="common">Zebra mussel</name>
    <name type="synonym">Mytilus polymorpha</name>
    <dbReference type="NCBI Taxonomy" id="45954"/>
    <lineage>
        <taxon>Eukaryota</taxon>
        <taxon>Metazoa</taxon>
        <taxon>Spiralia</taxon>
        <taxon>Lophotrochozoa</taxon>
        <taxon>Mollusca</taxon>
        <taxon>Bivalvia</taxon>
        <taxon>Autobranchia</taxon>
        <taxon>Heteroconchia</taxon>
        <taxon>Euheterodonta</taxon>
        <taxon>Imparidentia</taxon>
        <taxon>Neoheterodontei</taxon>
        <taxon>Myida</taxon>
        <taxon>Dreissenoidea</taxon>
        <taxon>Dreissenidae</taxon>
        <taxon>Dreissena</taxon>
    </lineage>
</organism>
<dbReference type="Proteomes" id="UP000828390">
    <property type="component" value="Unassembled WGS sequence"/>
</dbReference>
<name>A0A9D4D7I8_DREPO</name>
<protein>
    <submittedName>
        <fullName evidence="2">Uncharacterized protein</fullName>
    </submittedName>
</protein>